<protein>
    <submittedName>
        <fullName evidence="2">Calcium uniporter protein</fullName>
    </submittedName>
</protein>
<sequence length="312" mass="36558">MLTIPLPSRNEKCQFLLRPISDNVKIFCENLSKEDKGIDYVAVHNRDGIRIAGSTSIEHLLQLRFFTIRINDEYFPVEIPIILNDNEREIERKILESTERLTTLDDIKLKVGALHSLLQVDEHKLTREKLLMTKLEQVESELKPMELLKEKIAKECEKHSTQVAWGGFVFMGIQTGILFRLTYFEYSWDVVEPLSYFANYSTVLATFAYFLVTRQSFEYPAACDRSFEYPAACDRVYSKQFYKRATKYDFNIPLYNDLIKLRDSLKHDLERLRDPLYQHLPATRLASLESELAKNHLTNIPKYQPTENVKMN</sequence>
<dbReference type="Proteomes" id="UP000887576">
    <property type="component" value="Unplaced"/>
</dbReference>
<reference evidence="2" key="1">
    <citation type="submission" date="2022-11" db="UniProtKB">
        <authorList>
            <consortium name="WormBaseParasite"/>
        </authorList>
    </citation>
    <scope>IDENTIFICATION</scope>
</reference>
<dbReference type="WBParaSite" id="JU765_v2.g13593.t2">
    <property type="protein sequence ID" value="JU765_v2.g13593.t2"/>
    <property type="gene ID" value="JU765_v2.g13593"/>
</dbReference>
<proteinExistence type="predicted"/>
<organism evidence="1 2">
    <name type="scientific">Panagrolaimus sp. JU765</name>
    <dbReference type="NCBI Taxonomy" id="591449"/>
    <lineage>
        <taxon>Eukaryota</taxon>
        <taxon>Metazoa</taxon>
        <taxon>Ecdysozoa</taxon>
        <taxon>Nematoda</taxon>
        <taxon>Chromadorea</taxon>
        <taxon>Rhabditida</taxon>
        <taxon>Tylenchina</taxon>
        <taxon>Panagrolaimomorpha</taxon>
        <taxon>Panagrolaimoidea</taxon>
        <taxon>Panagrolaimidae</taxon>
        <taxon>Panagrolaimus</taxon>
    </lineage>
</organism>
<accession>A0AC34Q6N4</accession>
<name>A0AC34Q6N4_9BILA</name>
<evidence type="ECO:0000313" key="1">
    <source>
        <dbReference type="Proteomes" id="UP000887576"/>
    </source>
</evidence>
<evidence type="ECO:0000313" key="2">
    <source>
        <dbReference type="WBParaSite" id="JU765_v2.g13593.t2"/>
    </source>
</evidence>